<dbReference type="AlphaFoldDB" id="A0A9P7FGM9"/>
<dbReference type="RefSeq" id="XP_041297307.1">
    <property type="nucleotide sequence ID" value="XM_041435908.1"/>
</dbReference>
<dbReference type="Proteomes" id="UP000823399">
    <property type="component" value="Unassembled WGS sequence"/>
</dbReference>
<accession>A0A9P7FGM9</accession>
<gene>
    <name evidence="2" type="ORF">F5147DRAFT_675269</name>
</gene>
<evidence type="ECO:0000313" key="3">
    <source>
        <dbReference type="Proteomes" id="UP000823399"/>
    </source>
</evidence>
<reference evidence="2" key="1">
    <citation type="journal article" date="2020" name="New Phytol.">
        <title>Comparative genomics reveals dynamic genome evolution in host specialist ectomycorrhizal fungi.</title>
        <authorList>
            <person name="Lofgren L.A."/>
            <person name="Nguyen N.H."/>
            <person name="Vilgalys R."/>
            <person name="Ruytinx J."/>
            <person name="Liao H.L."/>
            <person name="Branco S."/>
            <person name="Kuo A."/>
            <person name="LaButti K."/>
            <person name="Lipzen A."/>
            <person name="Andreopoulos W."/>
            <person name="Pangilinan J."/>
            <person name="Riley R."/>
            <person name="Hundley H."/>
            <person name="Na H."/>
            <person name="Barry K."/>
            <person name="Grigoriev I.V."/>
            <person name="Stajich J.E."/>
            <person name="Kennedy P.G."/>
        </authorList>
    </citation>
    <scope>NUCLEOTIDE SEQUENCE</scope>
    <source>
        <strain evidence="2">FC423</strain>
    </source>
</reference>
<dbReference type="GeneID" id="64698167"/>
<sequence>MLDSFLSLLQVSICNATALLYDQVLPPLTMAFRLYPGTHITMAAHDWTAWKRQIMWQPLKMFFGIETNRLDSKRLAV</sequence>
<comment type="caution">
    <text evidence="2">The sequence shown here is derived from an EMBL/GenBank/DDBJ whole genome shotgun (WGS) entry which is preliminary data.</text>
</comment>
<name>A0A9P7FGM9_9AGAM</name>
<keyword evidence="3" id="KW-1185">Reference proteome</keyword>
<feature type="chain" id="PRO_5040205187" evidence="1">
    <location>
        <begin position="17"/>
        <end position="77"/>
    </location>
</feature>
<dbReference type="EMBL" id="JABBWM010000007">
    <property type="protein sequence ID" value="KAG2115928.1"/>
    <property type="molecule type" value="Genomic_DNA"/>
</dbReference>
<protein>
    <submittedName>
        <fullName evidence="2">Uncharacterized protein</fullName>
    </submittedName>
</protein>
<keyword evidence="1" id="KW-0732">Signal</keyword>
<organism evidence="2 3">
    <name type="scientific">Suillus discolor</name>
    <dbReference type="NCBI Taxonomy" id="1912936"/>
    <lineage>
        <taxon>Eukaryota</taxon>
        <taxon>Fungi</taxon>
        <taxon>Dikarya</taxon>
        <taxon>Basidiomycota</taxon>
        <taxon>Agaricomycotina</taxon>
        <taxon>Agaricomycetes</taxon>
        <taxon>Agaricomycetidae</taxon>
        <taxon>Boletales</taxon>
        <taxon>Suillineae</taxon>
        <taxon>Suillaceae</taxon>
        <taxon>Suillus</taxon>
    </lineage>
</organism>
<evidence type="ECO:0000313" key="2">
    <source>
        <dbReference type="EMBL" id="KAG2115928.1"/>
    </source>
</evidence>
<evidence type="ECO:0000256" key="1">
    <source>
        <dbReference type="SAM" id="SignalP"/>
    </source>
</evidence>
<feature type="signal peptide" evidence="1">
    <location>
        <begin position="1"/>
        <end position="16"/>
    </location>
</feature>
<proteinExistence type="predicted"/>